<organism evidence="1">
    <name type="scientific">freshwater metagenome</name>
    <dbReference type="NCBI Taxonomy" id="449393"/>
    <lineage>
        <taxon>unclassified sequences</taxon>
        <taxon>metagenomes</taxon>
        <taxon>ecological metagenomes</taxon>
    </lineage>
</organism>
<name>A0A6J7L525_9ZZZZ</name>
<proteinExistence type="predicted"/>
<dbReference type="Pfam" id="PF04299">
    <property type="entry name" value="FMN_bind_2"/>
    <property type="match status" value="1"/>
</dbReference>
<dbReference type="Gene3D" id="2.30.110.10">
    <property type="entry name" value="Electron Transport, Fmn-binding Protein, Chain A"/>
    <property type="match status" value="1"/>
</dbReference>
<protein>
    <submittedName>
        <fullName evidence="1">Unannotated protein</fullName>
    </submittedName>
</protein>
<dbReference type="SUPFAM" id="SSF50475">
    <property type="entry name" value="FMN-binding split barrel"/>
    <property type="match status" value="1"/>
</dbReference>
<dbReference type="InterPro" id="IPR007396">
    <property type="entry name" value="TR_PAI2-type"/>
</dbReference>
<sequence length="219" mass="24143">MLVHPYDGAMSETEWRDWIAQSAKFGVLAVGAGEGKAPIMVPTHFVVRGDEILIHLHKVNDALPLLESGARVSLSIVGDYAFIPGTWRAKDSSNLQDGVPTSYYAAVNFECEPSVVSDAHGIAAIIQEHMTEFQADGSYAEVAPESTPYGPMFSIIRGVRLKILNVDAKFKYDDHKPVAFRESVIAKLRSRNSHLDAGASNQQSRRLAEIGEWSQFRQD</sequence>
<reference evidence="1" key="1">
    <citation type="submission" date="2020-05" db="EMBL/GenBank/DDBJ databases">
        <authorList>
            <person name="Chiriac C."/>
            <person name="Salcher M."/>
            <person name="Ghai R."/>
            <person name="Kavagutti S V."/>
        </authorList>
    </citation>
    <scope>NUCLEOTIDE SEQUENCE</scope>
</reference>
<dbReference type="AlphaFoldDB" id="A0A6J7L525"/>
<evidence type="ECO:0000313" key="1">
    <source>
        <dbReference type="EMBL" id="CAB4963005.1"/>
    </source>
</evidence>
<dbReference type="EMBL" id="CAFBNO010000097">
    <property type="protein sequence ID" value="CAB4963005.1"/>
    <property type="molecule type" value="Genomic_DNA"/>
</dbReference>
<accession>A0A6J7L525</accession>
<dbReference type="InterPro" id="IPR012349">
    <property type="entry name" value="Split_barrel_FMN-bd"/>
</dbReference>
<gene>
    <name evidence="1" type="ORF">UFOPK3837_01173</name>
</gene>